<dbReference type="Gene3D" id="3.30.300.20">
    <property type="match status" value="1"/>
</dbReference>
<evidence type="ECO:0000256" key="2">
    <source>
        <dbReference type="HAMAP-Rule" id="MF_00003"/>
    </source>
</evidence>
<reference evidence="4 5" key="1">
    <citation type="submission" date="2020-05" db="EMBL/GenBank/DDBJ databases">
        <title>Compete genome of Limnobacter sp. SAORIC-580.</title>
        <authorList>
            <person name="Song J."/>
            <person name="Cho J.-C."/>
        </authorList>
    </citation>
    <scope>NUCLEOTIDE SEQUENCE [LARGE SCALE GENOMIC DNA]</scope>
    <source>
        <strain evidence="4 5">SAORIC-580</strain>
    </source>
</reference>
<dbReference type="HAMAP" id="MF_00003">
    <property type="entry name" value="RbfA"/>
    <property type="match status" value="1"/>
</dbReference>
<evidence type="ECO:0000256" key="1">
    <source>
        <dbReference type="ARBA" id="ARBA00022517"/>
    </source>
</evidence>
<dbReference type="InterPro" id="IPR015946">
    <property type="entry name" value="KH_dom-like_a/b"/>
</dbReference>
<comment type="subunit">
    <text evidence="2">Monomer. Binds 30S ribosomal subunits, but not 50S ribosomal subunits or 70S ribosomes.</text>
</comment>
<dbReference type="RefSeq" id="WP_138518161.1">
    <property type="nucleotide sequence ID" value="NZ_CP053084.1"/>
</dbReference>
<dbReference type="SUPFAM" id="SSF89919">
    <property type="entry name" value="Ribosome-binding factor A, RbfA"/>
    <property type="match status" value="1"/>
</dbReference>
<proteinExistence type="inferred from homology"/>
<dbReference type="InterPro" id="IPR023799">
    <property type="entry name" value="RbfA_dom_sf"/>
</dbReference>
<comment type="subcellular location">
    <subcellularLocation>
        <location evidence="2">Cytoplasm</location>
    </subcellularLocation>
</comment>
<name>A0ABX6N6F6_9BURK</name>
<dbReference type="NCBIfam" id="TIGR00082">
    <property type="entry name" value="rbfA"/>
    <property type="match status" value="1"/>
</dbReference>
<dbReference type="PANTHER" id="PTHR33515:SF1">
    <property type="entry name" value="RIBOSOME-BINDING FACTOR A, CHLOROPLASTIC-RELATED"/>
    <property type="match status" value="1"/>
</dbReference>
<dbReference type="Proteomes" id="UP000501130">
    <property type="component" value="Chromosome"/>
</dbReference>
<dbReference type="EMBL" id="CP053084">
    <property type="protein sequence ID" value="QJR29956.1"/>
    <property type="molecule type" value="Genomic_DNA"/>
</dbReference>
<evidence type="ECO:0000313" key="5">
    <source>
        <dbReference type="Proteomes" id="UP000501130"/>
    </source>
</evidence>
<sequence>MRHKKKAPARGIRVAEQIQKDLAELIPRELRDPRLGFVTITDVELTPDYAYATVYFSVLTGSAETTEEALNDSSGYLRNLIFKKLHIHTVPTLRFKHDQSVERGAEMSQMIDRALKGEGGGATDSDGGGDGGGD</sequence>
<accession>A0ABX6N6F6</accession>
<dbReference type="Pfam" id="PF02033">
    <property type="entry name" value="RBFA"/>
    <property type="match status" value="1"/>
</dbReference>
<dbReference type="PANTHER" id="PTHR33515">
    <property type="entry name" value="RIBOSOME-BINDING FACTOR A, CHLOROPLASTIC-RELATED"/>
    <property type="match status" value="1"/>
</dbReference>
<keyword evidence="1 2" id="KW-0690">Ribosome biogenesis</keyword>
<evidence type="ECO:0000256" key="3">
    <source>
        <dbReference type="SAM" id="MobiDB-lite"/>
    </source>
</evidence>
<gene>
    <name evidence="2 4" type="primary">rbfA</name>
    <name evidence="4" type="ORF">HKT17_09690</name>
</gene>
<feature type="region of interest" description="Disordered" evidence="3">
    <location>
        <begin position="112"/>
        <end position="134"/>
    </location>
</feature>
<feature type="compositionally biased region" description="Gly residues" evidence="3">
    <location>
        <begin position="117"/>
        <end position="134"/>
    </location>
</feature>
<keyword evidence="2" id="KW-0963">Cytoplasm</keyword>
<organism evidence="4 5">
    <name type="scientific">Limnobacter profundi</name>
    <dbReference type="NCBI Taxonomy" id="2732163"/>
    <lineage>
        <taxon>Bacteria</taxon>
        <taxon>Pseudomonadati</taxon>
        <taxon>Pseudomonadota</taxon>
        <taxon>Betaproteobacteria</taxon>
        <taxon>Burkholderiales</taxon>
        <taxon>Burkholderiaceae</taxon>
        <taxon>Limnobacter</taxon>
    </lineage>
</organism>
<keyword evidence="5" id="KW-1185">Reference proteome</keyword>
<protein>
    <recommendedName>
        <fullName evidence="2">Ribosome-binding factor A</fullName>
    </recommendedName>
</protein>
<comment type="similarity">
    <text evidence="2">Belongs to the RbfA family.</text>
</comment>
<dbReference type="InterPro" id="IPR000238">
    <property type="entry name" value="RbfA"/>
</dbReference>
<evidence type="ECO:0000313" key="4">
    <source>
        <dbReference type="EMBL" id="QJR29956.1"/>
    </source>
</evidence>
<comment type="function">
    <text evidence="2">One of several proteins that assist in the late maturation steps of the functional core of the 30S ribosomal subunit. Associates with free 30S ribosomal subunits (but not with 30S subunits that are part of 70S ribosomes or polysomes). Required for efficient processing of 16S rRNA. May interact with the 5'-terminal helix region of 16S rRNA.</text>
</comment>